<dbReference type="Pfam" id="PF00126">
    <property type="entry name" value="HTH_1"/>
    <property type="match status" value="1"/>
</dbReference>
<sequence length="118" mass="12650">MDAQKLQVFVAVAEELHFGRAADRLHLAQPYLSRSVRALEAELGADLFRRTTRKVELTPAGTALLPHARALLARTDEARGAVAAARDGRSGRVRISFAGPSAHVVVGQLLARCASSTH</sequence>
<dbReference type="PROSITE" id="PS50931">
    <property type="entry name" value="HTH_LYSR"/>
    <property type="match status" value="1"/>
</dbReference>
<keyword evidence="3" id="KW-0238">DNA-binding</keyword>
<keyword evidence="7" id="KW-1185">Reference proteome</keyword>
<evidence type="ECO:0000256" key="2">
    <source>
        <dbReference type="ARBA" id="ARBA00023015"/>
    </source>
</evidence>
<comment type="caution">
    <text evidence="6">The sequence shown here is derived from an EMBL/GenBank/DDBJ whole genome shotgun (WGS) entry which is preliminary data.</text>
</comment>
<reference evidence="6 7" key="1">
    <citation type="submission" date="2020-11" db="EMBL/GenBank/DDBJ databases">
        <title>Pseudonocardia abyssalis sp. nov. and Pseudonocardia oceani sp. nov., description and phylogenomic analysis of two novel actinomycetes isolated from the deep Southern Ocean.</title>
        <authorList>
            <person name="Parra J."/>
        </authorList>
    </citation>
    <scope>NUCLEOTIDE SEQUENCE [LARGE SCALE GENOMIC DNA]</scope>
    <source>
        <strain evidence="6 7">KRD-168</strain>
    </source>
</reference>
<keyword evidence="2" id="KW-0805">Transcription regulation</keyword>
<dbReference type="InterPro" id="IPR000847">
    <property type="entry name" value="LysR_HTH_N"/>
</dbReference>
<evidence type="ECO:0000259" key="5">
    <source>
        <dbReference type="PROSITE" id="PS50931"/>
    </source>
</evidence>
<keyword evidence="4" id="KW-0804">Transcription</keyword>
<dbReference type="PANTHER" id="PTHR30346">
    <property type="entry name" value="TRANSCRIPTIONAL DUAL REGULATOR HCAR-RELATED"/>
    <property type="match status" value="1"/>
</dbReference>
<comment type="similarity">
    <text evidence="1">Belongs to the LysR transcriptional regulatory family.</text>
</comment>
<evidence type="ECO:0000256" key="4">
    <source>
        <dbReference type="ARBA" id="ARBA00023163"/>
    </source>
</evidence>
<evidence type="ECO:0000256" key="3">
    <source>
        <dbReference type="ARBA" id="ARBA00023125"/>
    </source>
</evidence>
<evidence type="ECO:0000256" key="1">
    <source>
        <dbReference type="ARBA" id="ARBA00009437"/>
    </source>
</evidence>
<accession>A0ABS6V1L9</accession>
<dbReference type="PANTHER" id="PTHR30346:SF0">
    <property type="entry name" value="HCA OPERON TRANSCRIPTIONAL ACTIVATOR HCAR"/>
    <property type="match status" value="1"/>
</dbReference>
<protein>
    <submittedName>
        <fullName evidence="6">LysR family transcriptional regulator</fullName>
    </submittedName>
</protein>
<gene>
    <name evidence="6" type="ORF">I4I81_29705</name>
</gene>
<proteinExistence type="inferred from homology"/>
<organism evidence="6 7">
    <name type="scientific">Pseudonocardia abyssalis</name>
    <dbReference type="NCBI Taxonomy" id="2792008"/>
    <lineage>
        <taxon>Bacteria</taxon>
        <taxon>Bacillati</taxon>
        <taxon>Actinomycetota</taxon>
        <taxon>Actinomycetes</taxon>
        <taxon>Pseudonocardiales</taxon>
        <taxon>Pseudonocardiaceae</taxon>
        <taxon>Pseudonocardia</taxon>
    </lineage>
</organism>
<name>A0ABS6V1L9_9PSEU</name>
<evidence type="ECO:0000313" key="7">
    <source>
        <dbReference type="Proteomes" id="UP000694287"/>
    </source>
</evidence>
<dbReference type="EMBL" id="JADQDK010000001">
    <property type="protein sequence ID" value="MBW0138408.1"/>
    <property type="molecule type" value="Genomic_DNA"/>
</dbReference>
<feature type="domain" description="HTH lysR-type" evidence="5">
    <location>
        <begin position="1"/>
        <end position="58"/>
    </location>
</feature>
<dbReference type="RefSeq" id="WP_218600972.1">
    <property type="nucleotide sequence ID" value="NZ_JADQDJ010000007.1"/>
</dbReference>
<evidence type="ECO:0000313" key="6">
    <source>
        <dbReference type="EMBL" id="MBW0138408.1"/>
    </source>
</evidence>
<dbReference type="Proteomes" id="UP000694287">
    <property type="component" value="Unassembled WGS sequence"/>
</dbReference>